<dbReference type="Pfam" id="PF01041">
    <property type="entry name" value="DegT_DnrJ_EryC1"/>
    <property type="match status" value="1"/>
</dbReference>
<dbReference type="Proteomes" id="UP000727907">
    <property type="component" value="Unassembled WGS sequence"/>
</dbReference>
<evidence type="ECO:0000313" key="2">
    <source>
        <dbReference type="EMBL" id="MBU8875565.1"/>
    </source>
</evidence>
<comment type="similarity">
    <text evidence="1">Belongs to the DegT/DnrJ/EryC1 family.</text>
</comment>
<accession>A0ABS6IQX1</accession>
<keyword evidence="2" id="KW-0808">Transferase</keyword>
<comment type="caution">
    <text evidence="2">The sequence shown here is derived from an EMBL/GenBank/DDBJ whole genome shotgun (WGS) entry which is preliminary data.</text>
</comment>
<dbReference type="PANTHER" id="PTHR30244">
    <property type="entry name" value="TRANSAMINASE"/>
    <property type="match status" value="1"/>
</dbReference>
<dbReference type="PANTHER" id="PTHR30244:SF30">
    <property type="entry name" value="BLR5990 PROTEIN"/>
    <property type="match status" value="1"/>
</dbReference>
<dbReference type="CDD" id="cd00616">
    <property type="entry name" value="AHBA_syn"/>
    <property type="match status" value="1"/>
</dbReference>
<reference evidence="2 3" key="1">
    <citation type="submission" date="2021-06" db="EMBL/GenBank/DDBJ databases">
        <authorList>
            <person name="Lee D.H."/>
        </authorList>
    </citation>
    <scope>NUCLEOTIDE SEQUENCE [LARGE SCALE GENOMIC DNA]</scope>
    <source>
        <strain evidence="2 3">MMS21-HV4-11</strain>
    </source>
</reference>
<name>A0ABS6IQX1_9HYPH</name>
<evidence type="ECO:0000313" key="3">
    <source>
        <dbReference type="Proteomes" id="UP000727907"/>
    </source>
</evidence>
<dbReference type="EMBL" id="JAHOPB010000001">
    <property type="protein sequence ID" value="MBU8875565.1"/>
    <property type="molecule type" value="Genomic_DNA"/>
</dbReference>
<dbReference type="PIRSF" id="PIRSF000390">
    <property type="entry name" value="PLP_StrS"/>
    <property type="match status" value="1"/>
</dbReference>
<keyword evidence="1" id="KW-0663">Pyridoxal phosphate</keyword>
<keyword evidence="2" id="KW-0032">Aminotransferase</keyword>
<organism evidence="2 3">
    <name type="scientific">Reyranella humidisoli</name>
    <dbReference type="NCBI Taxonomy" id="2849149"/>
    <lineage>
        <taxon>Bacteria</taxon>
        <taxon>Pseudomonadati</taxon>
        <taxon>Pseudomonadota</taxon>
        <taxon>Alphaproteobacteria</taxon>
        <taxon>Hyphomicrobiales</taxon>
        <taxon>Reyranellaceae</taxon>
        <taxon>Reyranella</taxon>
    </lineage>
</organism>
<proteinExistence type="inferred from homology"/>
<dbReference type="GO" id="GO:0008483">
    <property type="term" value="F:transaminase activity"/>
    <property type="evidence" value="ECO:0007669"/>
    <property type="project" value="UniProtKB-KW"/>
</dbReference>
<sequence>MVDHFIMQMRPLFGEEEKKAICDYMDEDGFITEFKRTAQFEQMIADYTGAKHCIVVNNGTISLTLAAMAVGVVADDEVIVPNYTMIASPNAVKMFGAVPVFVDVEPDTLCLDIELVKKAITPKTKAIMLVSANGRPPSVGIAAFEALAKEKGIELIEDSAQSLGSWFPDGRHVGRAGRVGSFSFSSPKIVSTGQGGALITDDDEVARRLRRLKDFGRSGGGNDIHDSIGFNFKFTELQACIGIEQMRKVPARVIRKKEIWKRYQEKLAGIDGVSLFPHDLALTAPWFIDVRVERREGLIDYLKQRNVGTRVMYPPITRQAAYDLPGDYPVSEDIGRRGLWLPSAVQLSDEEIDHVCVAIRDFYEGPKNR</sequence>
<dbReference type="InterPro" id="IPR000653">
    <property type="entry name" value="DegT/StrS_aminotransferase"/>
</dbReference>
<keyword evidence="3" id="KW-1185">Reference proteome</keyword>
<gene>
    <name evidence="2" type="ORF">KQ910_17460</name>
</gene>
<dbReference type="RefSeq" id="WP_216963008.1">
    <property type="nucleotide sequence ID" value="NZ_JAHOPB010000001.1"/>
</dbReference>
<protein>
    <submittedName>
        <fullName evidence="2">DegT/DnrJ/EryC1/StrS family aminotransferase</fullName>
    </submittedName>
</protein>
<evidence type="ECO:0000256" key="1">
    <source>
        <dbReference type="RuleBase" id="RU004508"/>
    </source>
</evidence>